<organism evidence="2 3">
    <name type="scientific">Aspergillus campestris (strain IBT 28561)</name>
    <dbReference type="NCBI Taxonomy" id="1392248"/>
    <lineage>
        <taxon>Eukaryota</taxon>
        <taxon>Fungi</taxon>
        <taxon>Dikarya</taxon>
        <taxon>Ascomycota</taxon>
        <taxon>Pezizomycotina</taxon>
        <taxon>Eurotiomycetes</taxon>
        <taxon>Eurotiomycetidae</taxon>
        <taxon>Eurotiales</taxon>
        <taxon>Aspergillaceae</taxon>
        <taxon>Aspergillus</taxon>
        <taxon>Aspergillus subgen. Circumdati</taxon>
    </lineage>
</organism>
<proteinExistence type="predicted"/>
<evidence type="ECO:0000259" key="1">
    <source>
        <dbReference type="Pfam" id="PF23114"/>
    </source>
</evidence>
<sequence length="321" mass="34818">MDIATLVQLMAFKHPDCRVLDVGGQNSQVLLGLMPNLQLTATGTTAEDVKELQKALMEHPQVQKRQLLLCEDLEPQALKPACYDFVISHEVQNRDELRRLRTLLVTGGRLALPASSSFDDDAYNAANLTVTSLDAGKYIVGTAFETDNQGLSDGSESRNIRIVHGQRQPSILQPVVASLKKRAFVTAVSSLQDSIDPGEHIIMIAEYEEPLLSAISETDYIRLQDLLAKTGSLLWVTAGSLAAGKKPEFAMAAGLLRAMKSEQASLNVTAIDFDPDTTPLETITAVIALRAEQQVQRKIIPGTGVLGLWAEYTDQPTAAAP</sequence>
<dbReference type="GeneID" id="36540239"/>
<name>A0A2I1D8C3_ASPC2</name>
<feature type="domain" description="HRPKS sdrA-like NAD(P)-binding" evidence="1">
    <location>
        <begin position="186"/>
        <end position="286"/>
    </location>
</feature>
<evidence type="ECO:0000313" key="2">
    <source>
        <dbReference type="EMBL" id="PKY06131.1"/>
    </source>
</evidence>
<dbReference type="RefSeq" id="XP_024694725.1">
    <property type="nucleotide sequence ID" value="XM_024832717.1"/>
</dbReference>
<dbReference type="Proteomes" id="UP000234254">
    <property type="component" value="Unassembled WGS sequence"/>
</dbReference>
<dbReference type="Gene3D" id="3.40.50.720">
    <property type="entry name" value="NAD(P)-binding Rossmann-like Domain"/>
    <property type="match status" value="1"/>
</dbReference>
<protein>
    <recommendedName>
        <fullName evidence="1">HRPKS sdrA-like NAD(P)-binding domain-containing protein</fullName>
    </recommendedName>
</protein>
<gene>
    <name evidence="2" type="ORF">P168DRAFT_135944</name>
</gene>
<reference evidence="2" key="1">
    <citation type="submission" date="2016-12" db="EMBL/GenBank/DDBJ databases">
        <title>The genomes of Aspergillus section Nigri reveals drivers in fungal speciation.</title>
        <authorList>
            <consortium name="DOE Joint Genome Institute"/>
            <person name="Vesth T.C."/>
            <person name="Nybo J."/>
            <person name="Theobald S."/>
            <person name="Brandl J."/>
            <person name="Frisvad J.C."/>
            <person name="Nielsen K.F."/>
            <person name="Lyhne E.K."/>
            <person name="Kogle M.E."/>
            <person name="Kuo A."/>
            <person name="Riley R."/>
            <person name="Clum A."/>
            <person name="Nolan M."/>
            <person name="Lipzen A."/>
            <person name="Salamov A."/>
            <person name="Henrissat B."/>
            <person name="Wiebenga A."/>
            <person name="De vries R.P."/>
            <person name="Grigoriev I.V."/>
            <person name="Mortensen U.H."/>
            <person name="Andersen M.R."/>
            <person name="Baker S.E."/>
        </authorList>
    </citation>
    <scope>NUCLEOTIDE SEQUENCE</scope>
    <source>
        <strain evidence="2">IBT 28561</strain>
    </source>
</reference>
<dbReference type="InterPro" id="IPR029063">
    <property type="entry name" value="SAM-dependent_MTases_sf"/>
</dbReference>
<evidence type="ECO:0000313" key="3">
    <source>
        <dbReference type="Proteomes" id="UP000234254"/>
    </source>
</evidence>
<dbReference type="OrthoDB" id="48317at2759"/>
<dbReference type="SUPFAM" id="SSF53335">
    <property type="entry name" value="S-adenosyl-L-methionine-dependent methyltransferases"/>
    <property type="match status" value="1"/>
</dbReference>
<dbReference type="AlphaFoldDB" id="A0A2I1D8C3"/>
<dbReference type="InterPro" id="IPR056501">
    <property type="entry name" value="NAD-bd_HRPKS_sdrA"/>
</dbReference>
<dbReference type="VEuPathDB" id="FungiDB:P168DRAFT_135944"/>
<dbReference type="Pfam" id="PF23114">
    <property type="entry name" value="NAD-bd_HRPKS_sdrA"/>
    <property type="match status" value="1"/>
</dbReference>
<accession>A0A2I1D8C3</accession>
<dbReference type="EMBL" id="MSFM01000004">
    <property type="protein sequence ID" value="PKY06131.1"/>
    <property type="molecule type" value="Genomic_DNA"/>
</dbReference>
<comment type="caution">
    <text evidence="2">The sequence shown here is derived from an EMBL/GenBank/DDBJ whole genome shotgun (WGS) entry which is preliminary data.</text>
</comment>
<dbReference type="Gene3D" id="3.40.50.150">
    <property type="entry name" value="Vaccinia Virus protein VP39"/>
    <property type="match status" value="1"/>
</dbReference>
<keyword evidence="3" id="KW-1185">Reference proteome</keyword>